<reference evidence="2 3" key="1">
    <citation type="submission" date="2020-03" db="EMBL/GenBank/DDBJ databases">
        <title>Roseomonas stagni sp. nov., isolated from pond water in Japan.</title>
        <authorList>
            <person name="Furuhata K."/>
            <person name="Miyamoto H."/>
            <person name="Goto K."/>
        </authorList>
    </citation>
    <scope>NUCLEOTIDE SEQUENCE [LARGE SCALE GENOMIC DNA]</scope>
    <source>
        <strain evidence="2 3">PeD5</strain>
    </source>
</reference>
<dbReference type="PANTHER" id="PTHR43798:SF33">
    <property type="entry name" value="HYDROLASE, PUTATIVE (AFU_ORTHOLOGUE AFUA_2G14860)-RELATED"/>
    <property type="match status" value="1"/>
</dbReference>
<dbReference type="InterPro" id="IPR029058">
    <property type="entry name" value="AB_hydrolase_fold"/>
</dbReference>
<dbReference type="Pfam" id="PF00561">
    <property type="entry name" value="Abhydrolase_1"/>
    <property type="match status" value="1"/>
</dbReference>
<dbReference type="EMBL" id="JAAIKB010000004">
    <property type="protein sequence ID" value="NGM20924.1"/>
    <property type="molecule type" value="Genomic_DNA"/>
</dbReference>
<dbReference type="GO" id="GO:0016020">
    <property type="term" value="C:membrane"/>
    <property type="evidence" value="ECO:0007669"/>
    <property type="project" value="TreeGrafter"/>
</dbReference>
<dbReference type="Gene3D" id="3.40.50.1820">
    <property type="entry name" value="alpha/beta hydrolase"/>
    <property type="match status" value="1"/>
</dbReference>
<dbReference type="RefSeq" id="WP_164694816.1">
    <property type="nucleotide sequence ID" value="NZ_JAAIKB010000004.1"/>
</dbReference>
<sequence length="303" mass="32710">MTAAAIIALLVLLLGGGWLYTPDKPRAELEAQYARPGDFQPVAGLRLHVRDTGPRTAPPVIFLHGFASSLHTWEDWARSLEGEFRVIRFDLPGFGLTGPDPSGDYTDARSMAVILSLMDRLELPRASLVGSSMGGRIAWTFAATHPARVDRLVLMAPDGFASPGRGYGTTPSVPLLARVLPYTLPASLLRSSLAPAYANPAVLTQATLARYRDMLLVPGNRQAILVRMAQGALVDPVPLLRRIEAPTLLLWGQADAMVPVANAADYTAALRDSRVVTLPGIGHVPMEEAPAETVIPLRDFLRR</sequence>
<evidence type="ECO:0000313" key="2">
    <source>
        <dbReference type="EMBL" id="NGM20924.1"/>
    </source>
</evidence>
<dbReference type="GO" id="GO:0016787">
    <property type="term" value="F:hydrolase activity"/>
    <property type="evidence" value="ECO:0007669"/>
    <property type="project" value="UniProtKB-KW"/>
</dbReference>
<accession>A0A6M1LM72</accession>
<feature type="domain" description="AB hydrolase-1" evidence="1">
    <location>
        <begin position="58"/>
        <end position="290"/>
    </location>
</feature>
<evidence type="ECO:0000259" key="1">
    <source>
        <dbReference type="Pfam" id="PF00561"/>
    </source>
</evidence>
<name>A0A6M1LM72_9PROT</name>
<proteinExistence type="predicted"/>
<comment type="caution">
    <text evidence="2">The sequence shown here is derived from an EMBL/GenBank/DDBJ whole genome shotgun (WGS) entry which is preliminary data.</text>
</comment>
<dbReference type="InterPro" id="IPR050266">
    <property type="entry name" value="AB_hydrolase_sf"/>
</dbReference>
<keyword evidence="3" id="KW-1185">Reference proteome</keyword>
<dbReference type="SUPFAM" id="SSF53474">
    <property type="entry name" value="alpha/beta-Hydrolases"/>
    <property type="match status" value="1"/>
</dbReference>
<evidence type="ECO:0000313" key="3">
    <source>
        <dbReference type="Proteomes" id="UP000475385"/>
    </source>
</evidence>
<protein>
    <submittedName>
        <fullName evidence="2">Alpha/beta hydrolase</fullName>
    </submittedName>
</protein>
<keyword evidence="2" id="KW-0378">Hydrolase</keyword>
<gene>
    <name evidence="2" type="ORF">G3576_12935</name>
</gene>
<dbReference type="InterPro" id="IPR000073">
    <property type="entry name" value="AB_hydrolase_1"/>
</dbReference>
<dbReference type="AlphaFoldDB" id="A0A6M1LM72"/>
<organism evidence="2 3">
    <name type="scientific">Falsiroseomonas algicola</name>
    <dbReference type="NCBI Taxonomy" id="2716930"/>
    <lineage>
        <taxon>Bacteria</taxon>
        <taxon>Pseudomonadati</taxon>
        <taxon>Pseudomonadota</taxon>
        <taxon>Alphaproteobacteria</taxon>
        <taxon>Acetobacterales</taxon>
        <taxon>Roseomonadaceae</taxon>
        <taxon>Falsiroseomonas</taxon>
    </lineage>
</organism>
<dbReference type="Proteomes" id="UP000475385">
    <property type="component" value="Unassembled WGS sequence"/>
</dbReference>
<dbReference type="PANTHER" id="PTHR43798">
    <property type="entry name" value="MONOACYLGLYCEROL LIPASE"/>
    <property type="match status" value="1"/>
</dbReference>
<dbReference type="PRINTS" id="PR00111">
    <property type="entry name" value="ABHYDROLASE"/>
</dbReference>